<protein>
    <submittedName>
        <fullName evidence="1">Uncharacterized protein</fullName>
    </submittedName>
</protein>
<evidence type="ECO:0000313" key="2">
    <source>
        <dbReference type="Proteomes" id="UP001281147"/>
    </source>
</evidence>
<keyword evidence="2" id="KW-1185">Reference proteome</keyword>
<name>A0ACC3NGN8_9PEZI</name>
<dbReference type="Proteomes" id="UP001281147">
    <property type="component" value="Unassembled WGS sequence"/>
</dbReference>
<sequence length="354" mass="39685">MTICSDMSEIKPSVRALTPVKFQKIFVISLPSRFDHRDSMSLAAAFSGLQVEYVDGVTNVSRDLLPPGGKEKHLHDGGLGAWRAHMNVMRKIVEQNLASAFVLEDDVDWDIRVKSEMQDFAKASRLLLQPLPGTTDQFLDPSYPSPSPGQKPQDFDITKEVTQLPSSSPYGDLDHWDFLWVGHCGTQFPRASDKNTPLGRAIISNDETVPEPQHISDNQEVTKQYPAHTRVVSRAHGNVCTLAYGVSQAGARRFLYELGVNKMDKATDIMFRSVCDGSNGRRQGRCLTVQPQLFNHHRPVGSKSTFSDIQNHGNEYNEVPYTRNVRWSTRVNFPKLVNGETDYIDYSSRDFGPG</sequence>
<gene>
    <name evidence="1" type="ORF">LTR37_007343</name>
</gene>
<evidence type="ECO:0000313" key="1">
    <source>
        <dbReference type="EMBL" id="KAK3715133.1"/>
    </source>
</evidence>
<proteinExistence type="predicted"/>
<organism evidence="1 2">
    <name type="scientific">Vermiconidia calcicola</name>
    <dbReference type="NCBI Taxonomy" id="1690605"/>
    <lineage>
        <taxon>Eukaryota</taxon>
        <taxon>Fungi</taxon>
        <taxon>Dikarya</taxon>
        <taxon>Ascomycota</taxon>
        <taxon>Pezizomycotina</taxon>
        <taxon>Dothideomycetes</taxon>
        <taxon>Dothideomycetidae</taxon>
        <taxon>Mycosphaerellales</taxon>
        <taxon>Extremaceae</taxon>
        <taxon>Vermiconidia</taxon>
    </lineage>
</organism>
<reference evidence="1" key="1">
    <citation type="submission" date="2023-07" db="EMBL/GenBank/DDBJ databases">
        <title>Black Yeasts Isolated from many extreme environments.</title>
        <authorList>
            <person name="Coleine C."/>
            <person name="Stajich J.E."/>
            <person name="Selbmann L."/>
        </authorList>
    </citation>
    <scope>NUCLEOTIDE SEQUENCE</scope>
    <source>
        <strain evidence="1">CCFEE 5714</strain>
    </source>
</reference>
<dbReference type="EMBL" id="JAUTXU010000051">
    <property type="protein sequence ID" value="KAK3715133.1"/>
    <property type="molecule type" value="Genomic_DNA"/>
</dbReference>
<accession>A0ACC3NGN8</accession>
<comment type="caution">
    <text evidence="1">The sequence shown here is derived from an EMBL/GenBank/DDBJ whole genome shotgun (WGS) entry which is preliminary data.</text>
</comment>